<dbReference type="EnsemblPlants" id="OMERI07G22240.1">
    <property type="protein sequence ID" value="OMERI07G22240.1"/>
    <property type="gene ID" value="OMERI07G22240"/>
</dbReference>
<reference evidence="1" key="1">
    <citation type="submission" date="2015-04" db="UniProtKB">
        <authorList>
            <consortium name="EnsemblPlants"/>
        </authorList>
    </citation>
    <scope>IDENTIFICATION</scope>
</reference>
<evidence type="ECO:0000313" key="1">
    <source>
        <dbReference type="EnsemblPlants" id="OMERI07G22240.1"/>
    </source>
</evidence>
<keyword evidence="2" id="KW-1185">Reference proteome</keyword>
<evidence type="ECO:0000313" key="2">
    <source>
        <dbReference type="Proteomes" id="UP000008021"/>
    </source>
</evidence>
<dbReference type="Gramene" id="OMERI07G22240.1">
    <property type="protein sequence ID" value="OMERI07G22240.1"/>
    <property type="gene ID" value="OMERI07G22240"/>
</dbReference>
<dbReference type="Proteomes" id="UP000008021">
    <property type="component" value="Chromosome 7"/>
</dbReference>
<sequence>MAWWRCELTTGRGQRSGFRGRFRGFMPNRNWQRAVLLGHRANMLGGAQAASAREHLCRR</sequence>
<dbReference type="AlphaFoldDB" id="A0A0E0EFV5"/>
<proteinExistence type="predicted"/>
<protein>
    <submittedName>
        <fullName evidence="1">Uncharacterized protein</fullName>
    </submittedName>
</protein>
<reference evidence="1" key="2">
    <citation type="submission" date="2018-05" db="EMBL/GenBank/DDBJ databases">
        <title>OmerRS3 (Oryza meridionalis Reference Sequence Version 3).</title>
        <authorList>
            <person name="Zhang J."/>
            <person name="Kudrna D."/>
            <person name="Lee S."/>
            <person name="Talag J."/>
            <person name="Welchert J."/>
            <person name="Wing R.A."/>
        </authorList>
    </citation>
    <scope>NUCLEOTIDE SEQUENCE [LARGE SCALE GENOMIC DNA]</scope>
    <source>
        <strain evidence="1">cv. OR44</strain>
    </source>
</reference>
<dbReference type="HOGENOM" id="CLU_2964861_0_0_1"/>
<name>A0A0E0EFV5_9ORYZ</name>
<organism evidence="1">
    <name type="scientific">Oryza meridionalis</name>
    <dbReference type="NCBI Taxonomy" id="40149"/>
    <lineage>
        <taxon>Eukaryota</taxon>
        <taxon>Viridiplantae</taxon>
        <taxon>Streptophyta</taxon>
        <taxon>Embryophyta</taxon>
        <taxon>Tracheophyta</taxon>
        <taxon>Spermatophyta</taxon>
        <taxon>Magnoliopsida</taxon>
        <taxon>Liliopsida</taxon>
        <taxon>Poales</taxon>
        <taxon>Poaceae</taxon>
        <taxon>BOP clade</taxon>
        <taxon>Oryzoideae</taxon>
        <taxon>Oryzeae</taxon>
        <taxon>Oryzinae</taxon>
        <taxon>Oryza</taxon>
    </lineage>
</organism>
<accession>A0A0E0EFV5</accession>